<dbReference type="InterPro" id="IPR045093">
    <property type="entry name" value="Cullin"/>
</dbReference>
<dbReference type="InterPro" id="IPR016159">
    <property type="entry name" value="Cullin_repeat-like_dom_sf"/>
</dbReference>
<dbReference type="SUPFAM" id="SSF75632">
    <property type="entry name" value="Cullin homology domain"/>
    <property type="match status" value="1"/>
</dbReference>
<dbReference type="Gene3D" id="1.10.10.10">
    <property type="entry name" value="Winged helix-like DNA-binding domain superfamily/Winged helix DNA-binding domain"/>
    <property type="match status" value="1"/>
</dbReference>
<evidence type="ECO:0000256" key="1">
    <source>
        <dbReference type="ARBA" id="ARBA00006019"/>
    </source>
</evidence>
<dbReference type="InterPro" id="IPR001373">
    <property type="entry name" value="Cullin_N"/>
</dbReference>
<evidence type="ECO:0000259" key="5">
    <source>
        <dbReference type="PROSITE" id="PS50069"/>
    </source>
</evidence>
<dbReference type="InterPro" id="IPR036388">
    <property type="entry name" value="WH-like_DNA-bd_sf"/>
</dbReference>
<dbReference type="EMBL" id="JAFCIX010000017">
    <property type="protein sequence ID" value="KAH6601091.1"/>
    <property type="molecule type" value="Genomic_DNA"/>
</dbReference>
<comment type="similarity">
    <text evidence="1 3 4">Belongs to the cullin family.</text>
</comment>
<organism evidence="6 7">
    <name type="scientific">Batrachochytrium salamandrivorans</name>
    <dbReference type="NCBI Taxonomy" id="1357716"/>
    <lineage>
        <taxon>Eukaryota</taxon>
        <taxon>Fungi</taxon>
        <taxon>Fungi incertae sedis</taxon>
        <taxon>Chytridiomycota</taxon>
        <taxon>Chytridiomycota incertae sedis</taxon>
        <taxon>Chytridiomycetes</taxon>
        <taxon>Rhizophydiales</taxon>
        <taxon>Rhizophydiales incertae sedis</taxon>
        <taxon>Batrachochytrium</taxon>
    </lineage>
</organism>
<dbReference type="PROSITE" id="PS50069">
    <property type="entry name" value="CULLIN_2"/>
    <property type="match status" value="1"/>
</dbReference>
<name>A0ABQ8FMY3_9FUNG</name>
<keyword evidence="7" id="KW-1185">Reference proteome</keyword>
<sequence>MSLRPKVIQFSPTFAAFRDGLQDLYLFNNRKVYGMDMYQMVYDICTARPKAFVEELLQGIVQYLLDHVTELEQLIMTHEDIVSSYATQWDRYQTASHYTNRICDFLNRHTLKRAALHTSVQAQKVLRLSLEGHAYLIWKQRVLSSIKRNHSNALTYQLLELLRRERDGDPVPSHSIKSAIGSLIQVSSLSEQPLQLYSEEFEMPYIRSITLYYMNESAMAISSLSISNFMIKALSRLDEEADRSQRYCHSSSFRKIAYACESEYISAHMAKIHGDFEKMIMESRFEDCTRAYELLSKVSGGIRTIIEEFEKFVFQSGKDAMARFDGSLEKSPVEYVNAMIDVHARLMNLAVAVFKGDSAFVAKVDKSFRVIVNNDESGRSNRSLEAFSRYCDILLKKTPKSLLRESDVDEKLGKMIVLFKYIDDKDVFQKFYSRSLAKRLIHSTSFSNDCERVMISRLKTVCGYEYTSKLQRMFTDISLSEDLNVRFKSYMEALPRQLGIEFEVLVLTAGSWPLVGNAVSNAQLPLEFENCSTQFTSFYNAIFSGRKLSWLHHLSKAEVWLNFTEKRYELHLSAYQLSVLSLFNDNWSMSLEACSDLTKIGLTELNKIIAVFVNMNLLLVDGDRTNHMDKDTVVSLNAAFSSKRLKIKVSNSSGAAAEQKQESDTTLKSVDEDRRLFIQATIVRIMKSRMRLSHNILVQEVTEHSKSRFLPSVTMIKRCIEQLIEKQYLSRFERDQYMYVA</sequence>
<proteinExistence type="inferred from homology"/>
<evidence type="ECO:0000256" key="2">
    <source>
        <dbReference type="ARBA" id="ARBA00022843"/>
    </source>
</evidence>
<dbReference type="PANTHER" id="PTHR11932">
    <property type="entry name" value="CULLIN"/>
    <property type="match status" value="1"/>
</dbReference>
<dbReference type="InterPro" id="IPR016157">
    <property type="entry name" value="Cullin_CS"/>
</dbReference>
<dbReference type="Pfam" id="PF00888">
    <property type="entry name" value="Cullin"/>
    <property type="match status" value="1"/>
</dbReference>
<dbReference type="Proteomes" id="UP001648503">
    <property type="component" value="Unassembled WGS sequence"/>
</dbReference>
<dbReference type="SUPFAM" id="SSF74788">
    <property type="entry name" value="Cullin repeat-like"/>
    <property type="match status" value="1"/>
</dbReference>
<dbReference type="Gene3D" id="1.20.1310.10">
    <property type="entry name" value="Cullin Repeats"/>
    <property type="match status" value="4"/>
</dbReference>
<dbReference type="InterPro" id="IPR016158">
    <property type="entry name" value="Cullin_homology"/>
</dbReference>
<evidence type="ECO:0000313" key="7">
    <source>
        <dbReference type="Proteomes" id="UP001648503"/>
    </source>
</evidence>
<dbReference type="InterPro" id="IPR019559">
    <property type="entry name" value="Cullin_neddylation_domain"/>
</dbReference>
<dbReference type="PROSITE" id="PS01256">
    <property type="entry name" value="CULLIN_1"/>
    <property type="match status" value="1"/>
</dbReference>
<protein>
    <recommendedName>
        <fullName evidence="5">Cullin family profile domain-containing protein</fullName>
    </recommendedName>
</protein>
<gene>
    <name evidence="6" type="ORF">BASA50_001769</name>
</gene>
<accession>A0ABQ8FMY3</accession>
<comment type="caution">
    <text evidence="6">The sequence shown here is derived from an EMBL/GenBank/DDBJ whole genome shotgun (WGS) entry which is preliminary data.</text>
</comment>
<dbReference type="Pfam" id="PF26557">
    <property type="entry name" value="Cullin_AB"/>
    <property type="match status" value="1"/>
</dbReference>
<dbReference type="SMART" id="SM00182">
    <property type="entry name" value="CULLIN"/>
    <property type="match status" value="1"/>
</dbReference>
<dbReference type="InterPro" id="IPR036317">
    <property type="entry name" value="Cullin_homology_sf"/>
</dbReference>
<keyword evidence="2" id="KW-0832">Ubl conjugation</keyword>
<dbReference type="InterPro" id="IPR036390">
    <property type="entry name" value="WH_DNA-bd_sf"/>
</dbReference>
<evidence type="ECO:0000256" key="4">
    <source>
        <dbReference type="RuleBase" id="RU003829"/>
    </source>
</evidence>
<evidence type="ECO:0000313" key="6">
    <source>
        <dbReference type="EMBL" id="KAH6601091.1"/>
    </source>
</evidence>
<feature type="domain" description="Cullin family profile" evidence="5">
    <location>
        <begin position="382"/>
        <end position="613"/>
    </location>
</feature>
<dbReference type="InterPro" id="IPR059120">
    <property type="entry name" value="Cullin-like_AB"/>
</dbReference>
<dbReference type="SUPFAM" id="SSF46785">
    <property type="entry name" value="Winged helix' DNA-binding domain"/>
    <property type="match status" value="1"/>
</dbReference>
<evidence type="ECO:0000256" key="3">
    <source>
        <dbReference type="PROSITE-ProRule" id="PRU00330"/>
    </source>
</evidence>
<dbReference type="SMART" id="SM00884">
    <property type="entry name" value="Cullin_Nedd8"/>
    <property type="match status" value="1"/>
</dbReference>
<dbReference type="Gene3D" id="3.30.230.130">
    <property type="entry name" value="Cullin, Chain C, Domain 2"/>
    <property type="match status" value="1"/>
</dbReference>
<reference evidence="6 7" key="1">
    <citation type="submission" date="2021-02" db="EMBL/GenBank/DDBJ databases">
        <title>Variation within the Batrachochytrium salamandrivorans European outbreak.</title>
        <authorList>
            <person name="Kelly M."/>
            <person name="Pasmans F."/>
            <person name="Shea T.P."/>
            <person name="Munoz J.F."/>
            <person name="Carranza S."/>
            <person name="Cuomo C.A."/>
            <person name="Martel A."/>
        </authorList>
    </citation>
    <scope>NUCLEOTIDE SEQUENCE [LARGE SCALE GENOMIC DNA]</scope>
    <source>
        <strain evidence="6 7">AMFP18/2</strain>
    </source>
</reference>
<dbReference type="Pfam" id="PF10557">
    <property type="entry name" value="Cullin_Nedd8"/>
    <property type="match status" value="1"/>
</dbReference>